<evidence type="ECO:0000313" key="1">
    <source>
        <dbReference type="EMBL" id="KAA6314336.1"/>
    </source>
</evidence>
<comment type="caution">
    <text evidence="1">The sequence shown here is derived from an EMBL/GenBank/DDBJ whole genome shotgun (WGS) entry which is preliminary data.</text>
</comment>
<dbReference type="AlphaFoldDB" id="A0A5J4PXD5"/>
<accession>A0A5J4PXD5</accession>
<dbReference type="EMBL" id="SNRY01005692">
    <property type="protein sequence ID" value="KAA6314336.1"/>
    <property type="molecule type" value="Genomic_DNA"/>
</dbReference>
<reference evidence="1" key="1">
    <citation type="submission" date="2019-03" db="EMBL/GenBank/DDBJ databases">
        <title>Single cell metagenomics reveals metabolic interactions within the superorganism composed of flagellate Streblomastix strix and complex community of Bacteroidetes bacteria on its surface.</title>
        <authorList>
            <person name="Treitli S.C."/>
            <person name="Kolisko M."/>
            <person name="Husnik F."/>
            <person name="Keeling P."/>
            <person name="Hampl V."/>
        </authorList>
    </citation>
    <scope>NUCLEOTIDE SEQUENCE</scope>
    <source>
        <strain evidence="1">STM</strain>
    </source>
</reference>
<gene>
    <name evidence="1" type="ORF">EZS27_035032</name>
</gene>
<feature type="non-terminal residue" evidence="1">
    <location>
        <position position="1"/>
    </location>
</feature>
<sequence length="36" mass="3852">HRYGTEADTVVNGRGGTEDMNLYEGVQGGIIAQTNK</sequence>
<organism evidence="1">
    <name type="scientific">termite gut metagenome</name>
    <dbReference type="NCBI Taxonomy" id="433724"/>
    <lineage>
        <taxon>unclassified sequences</taxon>
        <taxon>metagenomes</taxon>
        <taxon>organismal metagenomes</taxon>
    </lineage>
</organism>
<protein>
    <submittedName>
        <fullName evidence="1">Uncharacterized protein</fullName>
    </submittedName>
</protein>
<proteinExistence type="predicted"/>
<name>A0A5J4PXD5_9ZZZZ</name>